<evidence type="ECO:0000256" key="1">
    <source>
        <dbReference type="ARBA" id="ARBA00004123"/>
    </source>
</evidence>
<comment type="subcellular location">
    <subcellularLocation>
        <location evidence="2">Cytoplasm</location>
    </subcellularLocation>
    <subcellularLocation>
        <location evidence="1">Nucleus</location>
    </subcellularLocation>
</comment>
<reference evidence="10" key="2">
    <citation type="journal article" date="2007" name="PLoS Biol.">
        <title>Survey sequencing and comparative analysis of the elephant shark (Callorhinchus milii) genome.</title>
        <authorList>
            <person name="Venkatesh B."/>
            <person name="Kirkness E.F."/>
            <person name="Loh Y.H."/>
            <person name="Halpern A.L."/>
            <person name="Lee A.P."/>
            <person name="Johnson J."/>
            <person name="Dandona N."/>
            <person name="Viswanathan L.D."/>
            <person name="Tay A."/>
            <person name="Venter J.C."/>
            <person name="Strausberg R.L."/>
            <person name="Brenner S."/>
        </authorList>
    </citation>
    <scope>NUCLEOTIDE SEQUENCE [LARGE SCALE GENOMIC DNA]</scope>
</reference>
<dbReference type="GO" id="GO:0003714">
    <property type="term" value="F:transcription corepressor activity"/>
    <property type="evidence" value="ECO:0007669"/>
    <property type="project" value="TreeGrafter"/>
</dbReference>
<keyword evidence="5" id="KW-0804">Transcription</keyword>
<proteinExistence type="predicted"/>
<evidence type="ECO:0000256" key="4">
    <source>
        <dbReference type="ARBA" id="ARBA00023015"/>
    </source>
</evidence>
<keyword evidence="8" id="KW-0472">Membrane</keyword>
<dbReference type="Ensembl" id="ENSCMIT00000003355.1">
    <property type="protein sequence ID" value="ENSCMIP00000003233.1"/>
    <property type="gene ID" value="ENSCMIG00000001926.1"/>
</dbReference>
<dbReference type="InParanoid" id="A0A4W3GI46"/>
<reference evidence="9" key="4">
    <citation type="submission" date="2025-08" db="UniProtKB">
        <authorList>
            <consortium name="Ensembl"/>
        </authorList>
    </citation>
    <scope>IDENTIFICATION</scope>
</reference>
<sequence length="215" mass="23251">SLRSAMSTADPCGCGGGRRLSTVTRTAASAVLAKSAALVGNAPRVQALPPEGPRPPPPPPVRGRAAPLLVPGLARDPGRAPTPEETPPPGILQRILTDSPARAPDTADSAELSWSRCWRLDISGWVGLQCVEYIQSLHDEARQALNEHVKSIYRRDQTRFINLIIAVSMLRSISAGIIVELFLRPIGDINIDCMLMEMLLKAGKEQDYKNICWSA</sequence>
<keyword evidence="6" id="KW-0675">Receptor</keyword>
<feature type="transmembrane region" description="Helical" evidence="8">
    <location>
        <begin position="160"/>
        <end position="183"/>
    </location>
</feature>
<dbReference type="GO" id="GO:0005634">
    <property type="term" value="C:nucleus"/>
    <property type="evidence" value="ECO:0007669"/>
    <property type="project" value="UniProtKB-SubCell"/>
</dbReference>
<feature type="region of interest" description="Disordered" evidence="7">
    <location>
        <begin position="1"/>
        <end position="20"/>
    </location>
</feature>
<accession>A0A4W3GI46</accession>
<keyword evidence="8" id="KW-1133">Transmembrane helix</keyword>
<keyword evidence="10" id="KW-1185">Reference proteome</keyword>
<evidence type="ECO:0000256" key="8">
    <source>
        <dbReference type="SAM" id="Phobius"/>
    </source>
</evidence>
<evidence type="ECO:0000313" key="10">
    <source>
        <dbReference type="Proteomes" id="UP000314986"/>
    </source>
</evidence>
<dbReference type="SUPFAM" id="SSF48508">
    <property type="entry name" value="Nuclear receptor ligand-binding domain"/>
    <property type="match status" value="1"/>
</dbReference>
<reference evidence="10" key="1">
    <citation type="journal article" date="2006" name="Science">
        <title>Ancient noncoding elements conserved in the human genome.</title>
        <authorList>
            <person name="Venkatesh B."/>
            <person name="Kirkness E.F."/>
            <person name="Loh Y.H."/>
            <person name="Halpern A.L."/>
            <person name="Lee A.P."/>
            <person name="Johnson J."/>
            <person name="Dandona N."/>
            <person name="Viswanathan L.D."/>
            <person name="Tay A."/>
            <person name="Venter J.C."/>
            <person name="Strausberg R.L."/>
            <person name="Brenner S."/>
        </authorList>
    </citation>
    <scope>NUCLEOTIDE SEQUENCE [LARGE SCALE GENOMIC DNA]</scope>
</reference>
<dbReference type="GeneTree" id="ENSGT00390000015719"/>
<evidence type="ECO:0000256" key="3">
    <source>
        <dbReference type="ARBA" id="ARBA00022490"/>
    </source>
</evidence>
<dbReference type="AlphaFoldDB" id="A0A4W3GI46"/>
<evidence type="ECO:0000256" key="2">
    <source>
        <dbReference type="ARBA" id="ARBA00004496"/>
    </source>
</evidence>
<dbReference type="STRING" id="7868.ENSCMIP00000003233"/>
<organism evidence="9 10">
    <name type="scientific">Callorhinchus milii</name>
    <name type="common">Ghost shark</name>
    <dbReference type="NCBI Taxonomy" id="7868"/>
    <lineage>
        <taxon>Eukaryota</taxon>
        <taxon>Metazoa</taxon>
        <taxon>Chordata</taxon>
        <taxon>Craniata</taxon>
        <taxon>Vertebrata</taxon>
        <taxon>Chondrichthyes</taxon>
        <taxon>Holocephali</taxon>
        <taxon>Chimaeriformes</taxon>
        <taxon>Callorhinchidae</taxon>
        <taxon>Callorhinchus</taxon>
    </lineage>
</organism>
<keyword evidence="8" id="KW-0812">Transmembrane</keyword>
<feature type="compositionally biased region" description="Pro residues" evidence="7">
    <location>
        <begin position="50"/>
        <end position="61"/>
    </location>
</feature>
<dbReference type="InterPro" id="IPR035500">
    <property type="entry name" value="NHR-like_dom_sf"/>
</dbReference>
<protein>
    <submittedName>
        <fullName evidence="9">Nuclear receptor subfamily 0, group B, member 1</fullName>
    </submittedName>
</protein>
<dbReference type="PANTHER" id="PTHR24081">
    <property type="entry name" value="NUCLEAR RECEPTOR SUBFAMILY 0 GROUP B"/>
    <property type="match status" value="1"/>
</dbReference>
<evidence type="ECO:0000256" key="5">
    <source>
        <dbReference type="ARBA" id="ARBA00023163"/>
    </source>
</evidence>
<evidence type="ECO:0000256" key="6">
    <source>
        <dbReference type="ARBA" id="ARBA00023170"/>
    </source>
</evidence>
<evidence type="ECO:0000313" key="9">
    <source>
        <dbReference type="Ensembl" id="ENSCMIP00000003233.1"/>
    </source>
</evidence>
<reference evidence="9" key="5">
    <citation type="submission" date="2025-09" db="UniProtKB">
        <authorList>
            <consortium name="Ensembl"/>
        </authorList>
    </citation>
    <scope>IDENTIFICATION</scope>
</reference>
<dbReference type="Gene3D" id="1.10.565.10">
    <property type="entry name" value="Retinoid X Receptor"/>
    <property type="match status" value="1"/>
</dbReference>
<dbReference type="InterPro" id="IPR033544">
    <property type="entry name" value="NR0B1/2"/>
</dbReference>
<dbReference type="GO" id="GO:0000122">
    <property type="term" value="P:negative regulation of transcription by RNA polymerase II"/>
    <property type="evidence" value="ECO:0007669"/>
    <property type="project" value="TreeGrafter"/>
</dbReference>
<reference evidence="10" key="3">
    <citation type="journal article" date="2014" name="Nature">
        <title>Elephant shark genome provides unique insights into gnathostome evolution.</title>
        <authorList>
            <consortium name="International Elephant Shark Genome Sequencing Consortium"/>
            <person name="Venkatesh B."/>
            <person name="Lee A.P."/>
            <person name="Ravi V."/>
            <person name="Maurya A.K."/>
            <person name="Lian M.M."/>
            <person name="Swann J.B."/>
            <person name="Ohta Y."/>
            <person name="Flajnik M.F."/>
            <person name="Sutoh Y."/>
            <person name="Kasahara M."/>
            <person name="Hoon S."/>
            <person name="Gangu V."/>
            <person name="Roy S.W."/>
            <person name="Irimia M."/>
            <person name="Korzh V."/>
            <person name="Kondrychyn I."/>
            <person name="Lim Z.W."/>
            <person name="Tay B.H."/>
            <person name="Tohari S."/>
            <person name="Kong K.W."/>
            <person name="Ho S."/>
            <person name="Lorente-Galdos B."/>
            <person name="Quilez J."/>
            <person name="Marques-Bonet T."/>
            <person name="Raney B.J."/>
            <person name="Ingham P.W."/>
            <person name="Tay A."/>
            <person name="Hillier L.W."/>
            <person name="Minx P."/>
            <person name="Boehm T."/>
            <person name="Wilson R.K."/>
            <person name="Brenner S."/>
            <person name="Warren W.C."/>
        </authorList>
    </citation>
    <scope>NUCLEOTIDE SEQUENCE [LARGE SCALE GENOMIC DNA]</scope>
</reference>
<keyword evidence="4" id="KW-0805">Transcription regulation</keyword>
<evidence type="ECO:0000256" key="7">
    <source>
        <dbReference type="SAM" id="MobiDB-lite"/>
    </source>
</evidence>
<dbReference type="GO" id="GO:0005737">
    <property type="term" value="C:cytoplasm"/>
    <property type="evidence" value="ECO:0007669"/>
    <property type="project" value="UniProtKB-SubCell"/>
</dbReference>
<dbReference type="PANTHER" id="PTHR24081:SF1">
    <property type="entry name" value="NUCLEAR RECEPTOR SUBFAMILY 0 GROUP B MEMBER 1"/>
    <property type="match status" value="1"/>
</dbReference>
<name>A0A4W3GI46_CALMI</name>
<feature type="region of interest" description="Disordered" evidence="7">
    <location>
        <begin position="41"/>
        <end position="106"/>
    </location>
</feature>
<dbReference type="Proteomes" id="UP000314986">
    <property type="component" value="Unassembled WGS sequence"/>
</dbReference>
<keyword evidence="3" id="KW-0963">Cytoplasm</keyword>